<dbReference type="STRING" id="1384459.GL4_1550"/>
<feature type="transmembrane region" description="Helical" evidence="5">
    <location>
        <begin position="141"/>
        <end position="161"/>
    </location>
</feature>
<feature type="domain" description="Sodium/calcium exchanger membrane region" evidence="6">
    <location>
        <begin position="40"/>
        <end position="195"/>
    </location>
</feature>
<dbReference type="Gene3D" id="1.20.1420.30">
    <property type="entry name" value="NCX, central ion-binding region"/>
    <property type="match status" value="1"/>
</dbReference>
<dbReference type="AlphaFoldDB" id="A0A0A8K267"/>
<keyword evidence="3 5" id="KW-1133">Transmembrane helix</keyword>
<feature type="transmembrane region" description="Helical" evidence="5">
    <location>
        <begin position="329"/>
        <end position="350"/>
    </location>
</feature>
<evidence type="ECO:0000259" key="6">
    <source>
        <dbReference type="Pfam" id="PF01699"/>
    </source>
</evidence>
<feature type="transmembrane region" description="Helical" evidence="5">
    <location>
        <begin position="271"/>
        <end position="291"/>
    </location>
</feature>
<dbReference type="GO" id="GO:0015386">
    <property type="term" value="F:potassium:proton antiporter activity"/>
    <property type="evidence" value="ECO:0007669"/>
    <property type="project" value="TreeGrafter"/>
</dbReference>
<evidence type="ECO:0000313" key="8">
    <source>
        <dbReference type="Proteomes" id="UP000031643"/>
    </source>
</evidence>
<dbReference type="Proteomes" id="UP000031643">
    <property type="component" value="Chromosome"/>
</dbReference>
<dbReference type="InterPro" id="IPR044880">
    <property type="entry name" value="NCX_ion-bd_dom_sf"/>
</dbReference>
<dbReference type="HOGENOM" id="CLU_050648_0_0_5"/>
<evidence type="ECO:0000256" key="1">
    <source>
        <dbReference type="ARBA" id="ARBA00004141"/>
    </source>
</evidence>
<feature type="domain" description="Sodium/calcium exchanger membrane region" evidence="6">
    <location>
        <begin position="233"/>
        <end position="375"/>
    </location>
</feature>
<name>A0A0A8K267_9HYPH</name>
<proteinExistence type="predicted"/>
<gene>
    <name evidence="7" type="ORF">GL4_1550</name>
</gene>
<dbReference type="KEGG" id="mcg:GL4_1550"/>
<feature type="transmembrane region" description="Helical" evidence="5">
    <location>
        <begin position="357"/>
        <end position="376"/>
    </location>
</feature>
<feature type="transmembrane region" description="Helical" evidence="5">
    <location>
        <begin position="40"/>
        <end position="59"/>
    </location>
</feature>
<keyword evidence="8" id="KW-1185">Reference proteome</keyword>
<keyword evidence="2 5" id="KW-0812">Transmembrane</keyword>
<dbReference type="PANTHER" id="PTHR37958:SF1">
    <property type="entry name" value="SODIUM-POTASSIUM_PROTON ANTIPORTER CHAA"/>
    <property type="match status" value="1"/>
</dbReference>
<feature type="transmembrane region" description="Helical" evidence="5">
    <location>
        <begin position="298"/>
        <end position="323"/>
    </location>
</feature>
<feature type="transmembrane region" description="Helical" evidence="5">
    <location>
        <begin position="230"/>
        <end position="251"/>
    </location>
</feature>
<accession>A0A0A8K267</accession>
<evidence type="ECO:0000313" key="7">
    <source>
        <dbReference type="EMBL" id="BAQ17005.1"/>
    </source>
</evidence>
<organism evidence="7 8">
    <name type="scientific">Methyloceanibacter caenitepidi</name>
    <dbReference type="NCBI Taxonomy" id="1384459"/>
    <lineage>
        <taxon>Bacteria</taxon>
        <taxon>Pseudomonadati</taxon>
        <taxon>Pseudomonadota</taxon>
        <taxon>Alphaproteobacteria</taxon>
        <taxon>Hyphomicrobiales</taxon>
        <taxon>Hyphomicrobiaceae</taxon>
        <taxon>Methyloceanibacter</taxon>
    </lineage>
</organism>
<feature type="transmembrane region" description="Helical" evidence="5">
    <location>
        <begin position="5"/>
        <end position="28"/>
    </location>
</feature>
<dbReference type="OrthoDB" id="9787814at2"/>
<feature type="transmembrane region" description="Helical" evidence="5">
    <location>
        <begin position="71"/>
        <end position="95"/>
    </location>
</feature>
<feature type="transmembrane region" description="Helical" evidence="5">
    <location>
        <begin position="173"/>
        <end position="192"/>
    </location>
</feature>
<dbReference type="RefSeq" id="WP_045366273.1">
    <property type="nucleotide sequence ID" value="NZ_AP014648.1"/>
</dbReference>
<evidence type="ECO:0000256" key="4">
    <source>
        <dbReference type="ARBA" id="ARBA00023136"/>
    </source>
</evidence>
<evidence type="ECO:0000256" key="3">
    <source>
        <dbReference type="ARBA" id="ARBA00022989"/>
    </source>
</evidence>
<dbReference type="GO" id="GO:0005886">
    <property type="term" value="C:plasma membrane"/>
    <property type="evidence" value="ECO:0007669"/>
    <property type="project" value="TreeGrafter"/>
</dbReference>
<protein>
    <submittedName>
        <fullName evidence="7">Calcium/proton antiporter</fullName>
    </submittedName>
</protein>
<feature type="transmembrane region" description="Helical" evidence="5">
    <location>
        <begin position="107"/>
        <end position="129"/>
    </location>
</feature>
<dbReference type="EMBL" id="AP014648">
    <property type="protein sequence ID" value="BAQ17005.1"/>
    <property type="molecule type" value="Genomic_DNA"/>
</dbReference>
<dbReference type="InterPro" id="IPR004837">
    <property type="entry name" value="NaCa_Exmemb"/>
</dbReference>
<evidence type="ECO:0000256" key="5">
    <source>
        <dbReference type="SAM" id="Phobius"/>
    </source>
</evidence>
<evidence type="ECO:0000256" key="2">
    <source>
        <dbReference type="ARBA" id="ARBA00022692"/>
    </source>
</evidence>
<dbReference type="PANTHER" id="PTHR37958">
    <property type="entry name" value="SODIUM-POTASSIUM/PROTON ANTIPORTER CHAA"/>
    <property type="match status" value="1"/>
</dbReference>
<sequence>MNKHILLHAIAPAVVGGLTAAVFVLFGADLMSNLENHLKSVLLFAWLFPVMMWCAYAVMQQGEAVAEELGEPYGTLILTFSVIIIEVAMLASIMLQGDNNPTLARDAMFATLMIVLNGMVGLALVMGALRYWEQDYNLAGARAFLVVLTALAVFALVVPNYTQTAPDPVNAPGKAILFGAITLLFYAAFVIIQTMRHRSFFDEPEQNGAAASARAGGSDTGEESKKSHSLAFHTIMLILCLLPVVILAEYLGEIVNYGIEDLGLPDELGGVLIAVLVLTPEGLSALSAALANRLQRSINICLGSALSTIGLTVPAVLAIGMITGRDAELGLTQLEMVLLVLTLFVSGMTFGGGRTNVINGVVHLLLFLVYVVLIFSP</sequence>
<keyword evidence="4 5" id="KW-0472">Membrane</keyword>
<dbReference type="GO" id="GO:0015385">
    <property type="term" value="F:sodium:proton antiporter activity"/>
    <property type="evidence" value="ECO:0007669"/>
    <property type="project" value="TreeGrafter"/>
</dbReference>
<reference evidence="7 8" key="1">
    <citation type="submission" date="2014-09" db="EMBL/GenBank/DDBJ databases">
        <title>Genome sequencing of Methyloceanibacter caenitepidi Gela4.</title>
        <authorList>
            <person name="Takeuchi M."/>
            <person name="Susumu S."/>
            <person name="Kamagata Y."/>
            <person name="Oshima K."/>
            <person name="Hattori M."/>
            <person name="Iwasaki W."/>
        </authorList>
    </citation>
    <scope>NUCLEOTIDE SEQUENCE [LARGE SCALE GENOMIC DNA]</scope>
    <source>
        <strain evidence="7 8">Gela4</strain>
    </source>
</reference>
<dbReference type="Pfam" id="PF01699">
    <property type="entry name" value="Na_Ca_ex"/>
    <property type="match status" value="2"/>
</dbReference>
<dbReference type="InterPro" id="IPR052946">
    <property type="entry name" value="Alkaline_pH_Ca-Antiporter"/>
</dbReference>
<comment type="subcellular location">
    <subcellularLocation>
        <location evidence="1">Membrane</location>
        <topology evidence="1">Multi-pass membrane protein</topology>
    </subcellularLocation>
</comment>